<proteinExistence type="predicted"/>
<sequence length="53" mass="6096">MGSRYSDDAYGDGDPRSWLPHPLRHLSNLREVINGFSGELQCLEHVQNERVSR</sequence>
<name>A0A2I0B0T4_9ASPA</name>
<reference evidence="1 2" key="1">
    <citation type="journal article" date="2017" name="Nature">
        <title>The Apostasia genome and the evolution of orchids.</title>
        <authorList>
            <person name="Zhang G.Q."/>
            <person name="Liu K.W."/>
            <person name="Li Z."/>
            <person name="Lohaus R."/>
            <person name="Hsiao Y.Y."/>
            <person name="Niu S.C."/>
            <person name="Wang J.Y."/>
            <person name="Lin Y.C."/>
            <person name="Xu Q."/>
            <person name="Chen L.J."/>
            <person name="Yoshida K."/>
            <person name="Fujiwara S."/>
            <person name="Wang Z.W."/>
            <person name="Zhang Y.Q."/>
            <person name="Mitsuda N."/>
            <person name="Wang M."/>
            <person name="Liu G.H."/>
            <person name="Pecoraro L."/>
            <person name="Huang H.X."/>
            <person name="Xiao X.J."/>
            <person name="Lin M."/>
            <person name="Wu X.Y."/>
            <person name="Wu W.L."/>
            <person name="Chen Y.Y."/>
            <person name="Chang S.B."/>
            <person name="Sakamoto S."/>
            <person name="Ohme-Takagi M."/>
            <person name="Yagi M."/>
            <person name="Zeng S.J."/>
            <person name="Shen C.Y."/>
            <person name="Yeh C.M."/>
            <person name="Luo Y.B."/>
            <person name="Tsai W.C."/>
            <person name="Van de Peer Y."/>
            <person name="Liu Z.J."/>
        </authorList>
    </citation>
    <scope>NUCLEOTIDE SEQUENCE [LARGE SCALE GENOMIC DNA]</scope>
    <source>
        <strain evidence="2">cv. Shenzhen</strain>
        <tissue evidence="1">Stem</tissue>
    </source>
</reference>
<accession>A0A2I0B0T4</accession>
<dbReference type="AlphaFoldDB" id="A0A2I0B0T4"/>
<protein>
    <submittedName>
        <fullName evidence="1">Uncharacterized protein</fullName>
    </submittedName>
</protein>
<gene>
    <name evidence="1" type="ORF">AXF42_Ash014323</name>
</gene>
<dbReference type="EMBL" id="KZ451930">
    <property type="protein sequence ID" value="PKA61406.1"/>
    <property type="molecule type" value="Genomic_DNA"/>
</dbReference>
<keyword evidence="2" id="KW-1185">Reference proteome</keyword>
<dbReference type="Proteomes" id="UP000236161">
    <property type="component" value="Unassembled WGS sequence"/>
</dbReference>
<evidence type="ECO:0000313" key="1">
    <source>
        <dbReference type="EMBL" id="PKA61406.1"/>
    </source>
</evidence>
<organism evidence="1 2">
    <name type="scientific">Apostasia shenzhenica</name>
    <dbReference type="NCBI Taxonomy" id="1088818"/>
    <lineage>
        <taxon>Eukaryota</taxon>
        <taxon>Viridiplantae</taxon>
        <taxon>Streptophyta</taxon>
        <taxon>Embryophyta</taxon>
        <taxon>Tracheophyta</taxon>
        <taxon>Spermatophyta</taxon>
        <taxon>Magnoliopsida</taxon>
        <taxon>Liliopsida</taxon>
        <taxon>Asparagales</taxon>
        <taxon>Orchidaceae</taxon>
        <taxon>Apostasioideae</taxon>
        <taxon>Apostasia</taxon>
    </lineage>
</organism>
<evidence type="ECO:0000313" key="2">
    <source>
        <dbReference type="Proteomes" id="UP000236161"/>
    </source>
</evidence>